<dbReference type="EMBL" id="KE148164">
    <property type="protein sequence ID" value="EPE03873.1"/>
    <property type="molecule type" value="Genomic_DNA"/>
</dbReference>
<gene>
    <name evidence="3" type="ORF">F503_01763</name>
</gene>
<keyword evidence="4" id="KW-1185">Reference proteome</keyword>
<dbReference type="VEuPathDB" id="FungiDB:F503_01763"/>
<evidence type="ECO:0000256" key="1">
    <source>
        <dbReference type="SAM" id="MobiDB-lite"/>
    </source>
</evidence>
<proteinExistence type="predicted"/>
<name>S3CC57_OPHP1</name>
<dbReference type="OrthoDB" id="4088536at2759"/>
<dbReference type="InterPro" id="IPR016024">
    <property type="entry name" value="ARM-type_fold"/>
</dbReference>
<evidence type="ECO:0000313" key="3">
    <source>
        <dbReference type="EMBL" id="EPE03873.1"/>
    </source>
</evidence>
<feature type="compositionally biased region" description="Acidic residues" evidence="1">
    <location>
        <begin position="230"/>
        <end position="258"/>
    </location>
</feature>
<feature type="region of interest" description="Disordered" evidence="1">
    <location>
        <begin position="227"/>
        <end position="266"/>
    </location>
</feature>
<feature type="domain" description="Cyclin-D1-binding protein 1-like N-terminal" evidence="2">
    <location>
        <begin position="76"/>
        <end position="231"/>
    </location>
</feature>
<dbReference type="InterPro" id="IPR049317">
    <property type="entry name" value="GCIP-like_N"/>
</dbReference>
<dbReference type="InterPro" id="IPR026907">
    <property type="entry name" value="GCIP-like"/>
</dbReference>
<dbReference type="Pfam" id="PF13324">
    <property type="entry name" value="GCIP_N"/>
    <property type="match status" value="1"/>
</dbReference>
<dbReference type="AlphaFoldDB" id="S3CC57"/>
<evidence type="ECO:0000259" key="2">
    <source>
        <dbReference type="Pfam" id="PF13324"/>
    </source>
</evidence>
<organism evidence="3 4">
    <name type="scientific">Ophiostoma piceae (strain UAMH 11346)</name>
    <name type="common">Sap stain fungus</name>
    <dbReference type="NCBI Taxonomy" id="1262450"/>
    <lineage>
        <taxon>Eukaryota</taxon>
        <taxon>Fungi</taxon>
        <taxon>Dikarya</taxon>
        <taxon>Ascomycota</taxon>
        <taxon>Pezizomycotina</taxon>
        <taxon>Sordariomycetes</taxon>
        <taxon>Sordariomycetidae</taxon>
        <taxon>Ophiostomatales</taxon>
        <taxon>Ophiostomataceae</taxon>
        <taxon>Ophiostoma</taxon>
    </lineage>
</organism>
<dbReference type="SUPFAM" id="SSF48371">
    <property type="entry name" value="ARM repeat"/>
    <property type="match status" value="1"/>
</dbReference>
<evidence type="ECO:0000313" key="4">
    <source>
        <dbReference type="Proteomes" id="UP000016923"/>
    </source>
</evidence>
<dbReference type="Proteomes" id="UP000016923">
    <property type="component" value="Unassembled WGS sequence"/>
</dbReference>
<dbReference type="PANTHER" id="PTHR15492:SF1">
    <property type="entry name" value="CYCLIN-D1-BINDING PROTEIN 1"/>
    <property type="match status" value="1"/>
</dbReference>
<protein>
    <recommendedName>
        <fullName evidence="2">Cyclin-D1-binding protein 1-like N-terminal domain-containing protein</fullName>
    </recommendedName>
</protein>
<dbReference type="HOGENOM" id="CLU_040328_0_0_1"/>
<sequence>MAPSAPADKAAVDALNAQLDSALVVIQQFSAFVKGVFAEAAKLKSVQTAEATPASSGSTKWEPATEIDALALARDAATLSRAHGTKISLLIINEPFTPSAIGTVVRELVSGPVPALAKAAEVCYADRYTHHVRQELARRCGSVLDQMHQLFMAIPRDGRVVPESERRGGVSKVNKAQSDRGSYAKIGILWAECDALVAFANRGVGGHFVQVVNEVADMLKDEQEELKEWGDEEDDDDDDDDDVDDSGYDDGEEDDDPTDTGGNSHNATQAILDAMMSTRHIPPDDPEGLRPRLDSAVKKIRLVVLLCRAVVKRRLNKLPSSLPTKTPSDIAPRLDGSIVALKTISDRFEDLAAAFYKLSVVEVDAAMGECFAAAVSASAQLRRPWTGDADAKDEFTDWVAKFQTEMKVTAL</sequence>
<accession>S3CC57</accession>
<dbReference type="eggNOG" id="ENOG502QZAU">
    <property type="taxonomic scope" value="Eukaryota"/>
</dbReference>
<dbReference type="GO" id="GO:0005634">
    <property type="term" value="C:nucleus"/>
    <property type="evidence" value="ECO:0007669"/>
    <property type="project" value="TreeGrafter"/>
</dbReference>
<dbReference type="PANTHER" id="PTHR15492">
    <property type="entry name" value="CYCLIN D1-BINDING PROTEIN 1"/>
    <property type="match status" value="1"/>
</dbReference>
<dbReference type="STRING" id="1262450.S3CC57"/>
<reference evidence="3 4" key="1">
    <citation type="journal article" date="2013" name="BMC Genomics">
        <title>The genome and transcriptome of the pine saprophyte Ophiostoma piceae, and a comparison with the bark beetle-associated pine pathogen Grosmannia clavigera.</title>
        <authorList>
            <person name="Haridas S."/>
            <person name="Wang Y."/>
            <person name="Lim L."/>
            <person name="Massoumi Alamouti S."/>
            <person name="Jackman S."/>
            <person name="Docking R."/>
            <person name="Robertson G."/>
            <person name="Birol I."/>
            <person name="Bohlmann J."/>
            <person name="Breuil C."/>
        </authorList>
    </citation>
    <scope>NUCLEOTIDE SEQUENCE [LARGE SCALE GENOMIC DNA]</scope>
    <source>
        <strain evidence="3 4">UAMH 11346</strain>
    </source>
</reference>
<dbReference type="OMA" id="WSKTWLK"/>